<comment type="caution">
    <text evidence="1">The sequence shown here is derived from an EMBL/GenBank/DDBJ whole genome shotgun (WGS) entry which is preliminary data.</text>
</comment>
<evidence type="ECO:0000313" key="1">
    <source>
        <dbReference type="EMBL" id="KAL2321502.1"/>
    </source>
</evidence>
<dbReference type="EMBL" id="JBGMDY010000009">
    <property type="protein sequence ID" value="KAL2321502.1"/>
    <property type="molecule type" value="Genomic_DNA"/>
</dbReference>
<dbReference type="PANTHER" id="PTHR32212">
    <property type="entry name" value="CYCLIN-LIKE F-BOX"/>
    <property type="match status" value="1"/>
</dbReference>
<organism evidence="1 2">
    <name type="scientific">Flemingia macrophylla</name>
    <dbReference type="NCBI Taxonomy" id="520843"/>
    <lineage>
        <taxon>Eukaryota</taxon>
        <taxon>Viridiplantae</taxon>
        <taxon>Streptophyta</taxon>
        <taxon>Embryophyta</taxon>
        <taxon>Tracheophyta</taxon>
        <taxon>Spermatophyta</taxon>
        <taxon>Magnoliopsida</taxon>
        <taxon>eudicotyledons</taxon>
        <taxon>Gunneridae</taxon>
        <taxon>Pentapetalae</taxon>
        <taxon>rosids</taxon>
        <taxon>fabids</taxon>
        <taxon>Fabales</taxon>
        <taxon>Fabaceae</taxon>
        <taxon>Papilionoideae</taxon>
        <taxon>50 kb inversion clade</taxon>
        <taxon>NPAAA clade</taxon>
        <taxon>indigoferoid/millettioid clade</taxon>
        <taxon>Phaseoleae</taxon>
        <taxon>Flemingia</taxon>
    </lineage>
</organism>
<reference evidence="1 2" key="1">
    <citation type="submission" date="2024-08" db="EMBL/GenBank/DDBJ databases">
        <title>Insights into the chromosomal genome structure of Flemingia macrophylla.</title>
        <authorList>
            <person name="Ding Y."/>
            <person name="Zhao Y."/>
            <person name="Bi W."/>
            <person name="Wu M."/>
            <person name="Zhao G."/>
            <person name="Gong Y."/>
            <person name="Li W."/>
            <person name="Zhang P."/>
        </authorList>
    </citation>
    <scope>NUCLEOTIDE SEQUENCE [LARGE SCALE GENOMIC DNA]</scope>
    <source>
        <strain evidence="1">DYQJB</strain>
        <tissue evidence="1">Leaf</tissue>
    </source>
</reference>
<accession>A0ABD1LDC9</accession>
<dbReference type="PANTHER" id="PTHR32212:SF461">
    <property type="entry name" value="F-BOX DOMAIN-CONTAINING PROTEIN"/>
    <property type="match status" value="1"/>
</dbReference>
<keyword evidence="2" id="KW-1185">Reference proteome</keyword>
<gene>
    <name evidence="1" type="ORF">Fmac_025881</name>
</gene>
<evidence type="ECO:0000313" key="2">
    <source>
        <dbReference type="Proteomes" id="UP001603857"/>
    </source>
</evidence>
<evidence type="ECO:0008006" key="3">
    <source>
        <dbReference type="Google" id="ProtNLM"/>
    </source>
</evidence>
<sequence>MINQNIKFVICILSTRVEELIFSAVQTSVLSKRWRNVWTSLPILNFHSSSFDHPLFFHSFINHFMSHRDASTNFYALIFTCNDDLNDSEIVDSIIDHATLSPTIHVLSIVAKCPVTKLPQFTVSFPRHPQAR</sequence>
<proteinExistence type="predicted"/>
<name>A0ABD1LDC9_9FABA</name>
<dbReference type="Proteomes" id="UP001603857">
    <property type="component" value="Unassembled WGS sequence"/>
</dbReference>
<protein>
    <recommendedName>
        <fullName evidence="3">F-box domain-containing protein</fullName>
    </recommendedName>
</protein>
<dbReference type="AlphaFoldDB" id="A0ABD1LDC9"/>